<sequence>MATGSPHKGLKGRRWDERWNAPHPRRRGVSAQGTDGSPLPSPLPTLRASWPLARLDTVTRGGRSADAICAAVLAGEPRRETAVRAGLLRKRARCDVERKI</sequence>
<keyword evidence="3" id="KW-1185">Reference proteome</keyword>
<evidence type="ECO:0000313" key="3">
    <source>
        <dbReference type="Proteomes" id="UP001221898"/>
    </source>
</evidence>
<dbReference type="Proteomes" id="UP001221898">
    <property type="component" value="Unassembled WGS sequence"/>
</dbReference>
<organism evidence="2 3">
    <name type="scientific">Aldrovandia affinis</name>
    <dbReference type="NCBI Taxonomy" id="143900"/>
    <lineage>
        <taxon>Eukaryota</taxon>
        <taxon>Metazoa</taxon>
        <taxon>Chordata</taxon>
        <taxon>Craniata</taxon>
        <taxon>Vertebrata</taxon>
        <taxon>Euteleostomi</taxon>
        <taxon>Actinopterygii</taxon>
        <taxon>Neopterygii</taxon>
        <taxon>Teleostei</taxon>
        <taxon>Notacanthiformes</taxon>
        <taxon>Halosauridae</taxon>
        <taxon>Aldrovandia</taxon>
    </lineage>
</organism>
<dbReference type="AlphaFoldDB" id="A0AAD7SEP7"/>
<protein>
    <submittedName>
        <fullName evidence="2">Uncharacterized protein</fullName>
    </submittedName>
</protein>
<reference evidence="2" key="1">
    <citation type="journal article" date="2023" name="Science">
        <title>Genome structures resolve the early diversification of teleost fishes.</title>
        <authorList>
            <person name="Parey E."/>
            <person name="Louis A."/>
            <person name="Montfort J."/>
            <person name="Bouchez O."/>
            <person name="Roques C."/>
            <person name="Iampietro C."/>
            <person name="Lluch J."/>
            <person name="Castinel A."/>
            <person name="Donnadieu C."/>
            <person name="Desvignes T."/>
            <person name="Floi Bucao C."/>
            <person name="Jouanno E."/>
            <person name="Wen M."/>
            <person name="Mejri S."/>
            <person name="Dirks R."/>
            <person name="Jansen H."/>
            <person name="Henkel C."/>
            <person name="Chen W.J."/>
            <person name="Zahm M."/>
            <person name="Cabau C."/>
            <person name="Klopp C."/>
            <person name="Thompson A.W."/>
            <person name="Robinson-Rechavi M."/>
            <person name="Braasch I."/>
            <person name="Lecointre G."/>
            <person name="Bobe J."/>
            <person name="Postlethwait J.H."/>
            <person name="Berthelot C."/>
            <person name="Roest Crollius H."/>
            <person name="Guiguen Y."/>
        </authorList>
    </citation>
    <scope>NUCLEOTIDE SEQUENCE</scope>
    <source>
        <strain evidence="2">NC1722</strain>
    </source>
</reference>
<proteinExistence type="predicted"/>
<name>A0AAD7SEP7_9TELE</name>
<comment type="caution">
    <text evidence="2">The sequence shown here is derived from an EMBL/GenBank/DDBJ whole genome shotgun (WGS) entry which is preliminary data.</text>
</comment>
<evidence type="ECO:0000313" key="2">
    <source>
        <dbReference type="EMBL" id="KAJ8400998.1"/>
    </source>
</evidence>
<feature type="region of interest" description="Disordered" evidence="1">
    <location>
        <begin position="1"/>
        <end position="45"/>
    </location>
</feature>
<gene>
    <name evidence="2" type="ORF">AAFF_G00389550</name>
</gene>
<dbReference type="EMBL" id="JAINUG010000073">
    <property type="protein sequence ID" value="KAJ8400998.1"/>
    <property type="molecule type" value="Genomic_DNA"/>
</dbReference>
<evidence type="ECO:0000256" key="1">
    <source>
        <dbReference type="SAM" id="MobiDB-lite"/>
    </source>
</evidence>
<accession>A0AAD7SEP7</accession>